<dbReference type="EMBL" id="LS483476">
    <property type="protein sequence ID" value="SQI56030.1"/>
    <property type="molecule type" value="Genomic_DNA"/>
</dbReference>
<name>A0A2X4WEH6_LEDLE</name>
<evidence type="ECO:0000313" key="1">
    <source>
        <dbReference type="EMBL" id="SQI56030.1"/>
    </source>
</evidence>
<reference evidence="1 2" key="1">
    <citation type="submission" date="2018-06" db="EMBL/GenBank/DDBJ databases">
        <authorList>
            <consortium name="Pathogen Informatics"/>
            <person name="Doyle S."/>
        </authorList>
    </citation>
    <scope>NUCLEOTIDE SEQUENCE [LARGE SCALE GENOMIC DNA]</scope>
    <source>
        <strain evidence="1 2">NCTC4824</strain>
    </source>
</reference>
<sequence length="105" mass="11666">MKSIAALIVGIIVIYSMYHDLTVGTLPNNEIHSISTSDEMIKGNNTYTLIEIKQGDTVLSVLEQLTQGSLPVSIEQAVDDFTDFNNGVKPEQIQTGETYKFPLYR</sequence>
<accession>A0A2X4WEH6</accession>
<dbReference type="AlphaFoldDB" id="A0A2X4WEH6"/>
<dbReference type="KEGG" id="blen:NCTC4824_01689"/>
<dbReference type="STRING" id="1348624.GCA_001591545_00770"/>
<protein>
    <recommendedName>
        <fullName evidence="3">LysM domain-containing protein</fullName>
    </recommendedName>
</protein>
<evidence type="ECO:0008006" key="3">
    <source>
        <dbReference type="Google" id="ProtNLM"/>
    </source>
</evidence>
<organism evidence="1 2">
    <name type="scientific">Lederbergia lenta</name>
    <name type="common">Bacillus lentus</name>
    <dbReference type="NCBI Taxonomy" id="1467"/>
    <lineage>
        <taxon>Bacteria</taxon>
        <taxon>Bacillati</taxon>
        <taxon>Bacillota</taxon>
        <taxon>Bacilli</taxon>
        <taxon>Bacillales</taxon>
        <taxon>Bacillaceae</taxon>
        <taxon>Lederbergia</taxon>
    </lineage>
</organism>
<proteinExistence type="predicted"/>
<dbReference type="Proteomes" id="UP000249134">
    <property type="component" value="Chromosome 1"/>
</dbReference>
<keyword evidence="2" id="KW-1185">Reference proteome</keyword>
<gene>
    <name evidence="1" type="ORF">NCTC4824_01689</name>
</gene>
<evidence type="ECO:0000313" key="2">
    <source>
        <dbReference type="Proteomes" id="UP000249134"/>
    </source>
</evidence>
<dbReference type="RefSeq" id="WP_066137425.1">
    <property type="nucleotide sequence ID" value="NZ_CBCSGM010000001.1"/>
</dbReference>